<keyword evidence="2" id="KW-0479">Metal-binding</keyword>
<dbReference type="GO" id="GO:0016114">
    <property type="term" value="P:terpenoid biosynthetic process"/>
    <property type="evidence" value="ECO:0007669"/>
    <property type="project" value="InterPro"/>
</dbReference>
<dbReference type="PANTHER" id="PTHR31225">
    <property type="entry name" value="OS04G0344100 PROTEIN-RELATED"/>
    <property type="match status" value="1"/>
</dbReference>
<keyword evidence="4" id="KW-0456">Lyase</keyword>
<dbReference type="AlphaFoldDB" id="A0A0D3HF06"/>
<dbReference type="SUPFAM" id="SSF48576">
    <property type="entry name" value="Terpenoid synthases"/>
    <property type="match status" value="1"/>
</dbReference>
<evidence type="ECO:0000256" key="5">
    <source>
        <dbReference type="SAM" id="MobiDB-lite"/>
    </source>
</evidence>
<dbReference type="SUPFAM" id="SSF48239">
    <property type="entry name" value="Terpenoid cyclases/Protein prenyltransferases"/>
    <property type="match status" value="1"/>
</dbReference>
<dbReference type="GO" id="GO:0000287">
    <property type="term" value="F:magnesium ion binding"/>
    <property type="evidence" value="ECO:0007669"/>
    <property type="project" value="InterPro"/>
</dbReference>
<evidence type="ECO:0000256" key="2">
    <source>
        <dbReference type="ARBA" id="ARBA00022723"/>
    </source>
</evidence>
<reference evidence="7" key="1">
    <citation type="journal article" date="2009" name="Rice">
        <title>De Novo Next Generation Sequencing of Plant Genomes.</title>
        <authorList>
            <person name="Rounsley S."/>
            <person name="Marri P.R."/>
            <person name="Yu Y."/>
            <person name="He R."/>
            <person name="Sisneros N."/>
            <person name="Goicoechea J.L."/>
            <person name="Lee S.J."/>
            <person name="Angelova A."/>
            <person name="Kudrna D."/>
            <person name="Luo M."/>
            <person name="Affourtit J."/>
            <person name="Desany B."/>
            <person name="Knight J."/>
            <person name="Niazi F."/>
            <person name="Egholm M."/>
            <person name="Wing R.A."/>
        </authorList>
    </citation>
    <scope>NUCLEOTIDE SEQUENCE [LARGE SCALE GENOMIC DNA]</scope>
    <source>
        <strain evidence="7">cv. IRGC 105608</strain>
    </source>
</reference>
<dbReference type="PaxDb" id="65489-OBART10G14050.1"/>
<feature type="region of interest" description="Disordered" evidence="5">
    <location>
        <begin position="93"/>
        <end position="125"/>
    </location>
</feature>
<reference evidence="7" key="2">
    <citation type="submission" date="2015-03" db="UniProtKB">
        <authorList>
            <consortium name="EnsemblPlants"/>
        </authorList>
    </citation>
    <scope>IDENTIFICATION</scope>
</reference>
<dbReference type="HOGENOM" id="CLU_003125_7_1_1"/>
<evidence type="ECO:0000256" key="4">
    <source>
        <dbReference type="ARBA" id="ARBA00023239"/>
    </source>
</evidence>
<feature type="domain" description="Terpene synthase metal-binding" evidence="6">
    <location>
        <begin position="334"/>
        <end position="564"/>
    </location>
</feature>
<dbReference type="Proteomes" id="UP000026960">
    <property type="component" value="Chromosome 10"/>
</dbReference>
<dbReference type="Pfam" id="PF03936">
    <property type="entry name" value="Terpene_synth_C"/>
    <property type="match status" value="1"/>
</dbReference>
<dbReference type="EnsemblPlants" id="OBART10G14050.1">
    <property type="protein sequence ID" value="OBART10G14050.1"/>
    <property type="gene ID" value="OBART10G14050"/>
</dbReference>
<comment type="cofactor">
    <cofactor evidence="1">
        <name>Mg(2+)</name>
        <dbReference type="ChEBI" id="CHEBI:18420"/>
    </cofactor>
</comment>
<evidence type="ECO:0000313" key="8">
    <source>
        <dbReference type="Proteomes" id="UP000026960"/>
    </source>
</evidence>
<keyword evidence="3" id="KW-0460">Magnesium</keyword>
<dbReference type="Gene3D" id="1.10.600.10">
    <property type="entry name" value="Farnesyl Diphosphate Synthase"/>
    <property type="match status" value="1"/>
</dbReference>
<name>A0A0D3HF06_9ORYZ</name>
<evidence type="ECO:0000256" key="1">
    <source>
        <dbReference type="ARBA" id="ARBA00001946"/>
    </source>
</evidence>
<evidence type="ECO:0000256" key="3">
    <source>
        <dbReference type="ARBA" id="ARBA00022842"/>
    </source>
</evidence>
<dbReference type="InterPro" id="IPR050148">
    <property type="entry name" value="Terpene_synthase-like"/>
</dbReference>
<organism evidence="7">
    <name type="scientific">Oryza barthii</name>
    <dbReference type="NCBI Taxonomy" id="65489"/>
    <lineage>
        <taxon>Eukaryota</taxon>
        <taxon>Viridiplantae</taxon>
        <taxon>Streptophyta</taxon>
        <taxon>Embryophyta</taxon>
        <taxon>Tracheophyta</taxon>
        <taxon>Spermatophyta</taxon>
        <taxon>Magnoliopsida</taxon>
        <taxon>Liliopsida</taxon>
        <taxon>Poales</taxon>
        <taxon>Poaceae</taxon>
        <taxon>BOP clade</taxon>
        <taxon>Oryzoideae</taxon>
        <taxon>Oryzeae</taxon>
        <taxon>Oryzinae</taxon>
        <taxon>Oryza</taxon>
    </lineage>
</organism>
<keyword evidence="8" id="KW-1185">Reference proteome</keyword>
<dbReference type="PANTHER" id="PTHR31225:SF0">
    <property type="entry name" value="S-(+)-LINALOOL SYNTHASE, CHLOROPLASTIC"/>
    <property type="match status" value="1"/>
</dbReference>
<dbReference type="InterPro" id="IPR005630">
    <property type="entry name" value="Terpene_synthase_metal-bd"/>
</dbReference>
<sequence length="616" mass="69768">MLTAKTPYVVDKEDDEIKKLGLPYKYTRVSCIASNPPFPSHLTHRLIPQTIAILLHAVELRLVKHTKSKSRSIMASHVFFSLEPSLLPVAAAAAPAAGDGGRRRGRRRADGRFRPSPAIHPGRPELASHLMLPNELDIQGFMERLDGLTNDVQEMLLHQRRRQRSSTANGCGGDGGARERMATVDHLKRLCIDHYFQDEVDGAMDAHLEELAHGGDLLDATLAKDIRGLLSLQDISHMNIGAEASLYKAKEFTSRNLQSAIDYLEPGLARYVRQSLEHPYHVSLMQYKARHHLSYLQTLPTRCTAMEELALADFKLNKLLHQMEMQEIKRWWMNLGLAQEIPVARDQVQKWYVWIMTAFQGASFSRYRIELTKIASFVYIMDDIFDLVSTQEERSCFTQAIKMWDFAAADSLPSCMRSCYRAIYTVTNDITDMVEREHGVNPINHLKKAWAVLFDGLMTEAKWLTDSHVPSSEDYLRNGVITSGVPLMFLHLLFMLGHDAAELIDNIPPVISCPAKIFRLWDDIGNAKEGLDGSYKELYLRENPGLAASEAEEHMRGMIAREWEKLNRESFFSGRAFPAGFTQAALNAARMVGVMHGHDGEQRLPVLEDYLRMLLL</sequence>
<evidence type="ECO:0000313" key="7">
    <source>
        <dbReference type="EnsemblPlants" id="OBART10G14050.1"/>
    </source>
</evidence>
<dbReference type="InterPro" id="IPR008949">
    <property type="entry name" value="Isoprenoid_synthase_dom_sf"/>
</dbReference>
<dbReference type="GO" id="GO:0010333">
    <property type="term" value="F:terpene synthase activity"/>
    <property type="evidence" value="ECO:0007669"/>
    <property type="project" value="InterPro"/>
</dbReference>
<proteinExistence type="predicted"/>
<dbReference type="InterPro" id="IPR008930">
    <property type="entry name" value="Terpenoid_cyclase/PrenylTrfase"/>
</dbReference>
<dbReference type="STRING" id="65489.A0A0D3HF06"/>
<dbReference type="InterPro" id="IPR036965">
    <property type="entry name" value="Terpene_synth_N_sf"/>
</dbReference>
<evidence type="ECO:0000259" key="6">
    <source>
        <dbReference type="Pfam" id="PF03936"/>
    </source>
</evidence>
<dbReference type="Gene3D" id="1.50.10.130">
    <property type="entry name" value="Terpene synthase, N-terminal domain"/>
    <property type="match status" value="2"/>
</dbReference>
<protein>
    <recommendedName>
        <fullName evidence="6">Terpene synthase metal-binding domain-containing protein</fullName>
    </recommendedName>
</protein>
<dbReference type="eggNOG" id="ENOG502QTGK">
    <property type="taxonomic scope" value="Eukaryota"/>
</dbReference>
<accession>A0A0D3HF06</accession>
<dbReference type="Gramene" id="OBART10G14050.1">
    <property type="protein sequence ID" value="OBART10G14050.1"/>
    <property type="gene ID" value="OBART10G14050"/>
</dbReference>